<keyword evidence="3 6" id="KW-0812">Transmembrane</keyword>
<protein>
    <submittedName>
        <fullName evidence="8">Putative RDD family membrane protein YckC</fullName>
    </submittedName>
</protein>
<reference evidence="8 9" key="1">
    <citation type="submission" date="2020-08" db="EMBL/GenBank/DDBJ databases">
        <title>Genomic Encyclopedia of Type Strains, Phase IV (KMG-IV): sequencing the most valuable type-strain genomes for metagenomic binning, comparative biology and taxonomic classification.</title>
        <authorList>
            <person name="Goeker M."/>
        </authorList>
    </citation>
    <scope>NUCLEOTIDE SEQUENCE [LARGE SCALE GENOMIC DNA]</scope>
    <source>
        <strain evidence="8 9">DSM 22368</strain>
    </source>
</reference>
<evidence type="ECO:0000256" key="1">
    <source>
        <dbReference type="ARBA" id="ARBA00004651"/>
    </source>
</evidence>
<dbReference type="InterPro" id="IPR010432">
    <property type="entry name" value="RDD"/>
</dbReference>
<dbReference type="InParanoid" id="A0A7X0JU44"/>
<evidence type="ECO:0000313" key="9">
    <source>
        <dbReference type="Proteomes" id="UP000528457"/>
    </source>
</evidence>
<comment type="subcellular location">
    <subcellularLocation>
        <location evidence="1">Cell membrane</location>
        <topology evidence="1">Multi-pass membrane protein</topology>
    </subcellularLocation>
</comment>
<accession>A0A7X0JU44</accession>
<feature type="transmembrane region" description="Helical" evidence="6">
    <location>
        <begin position="108"/>
        <end position="129"/>
    </location>
</feature>
<feature type="domain" description="RDD" evidence="7">
    <location>
        <begin position="12"/>
        <end position="143"/>
    </location>
</feature>
<evidence type="ECO:0000256" key="5">
    <source>
        <dbReference type="ARBA" id="ARBA00023136"/>
    </source>
</evidence>
<evidence type="ECO:0000256" key="2">
    <source>
        <dbReference type="ARBA" id="ARBA00022475"/>
    </source>
</evidence>
<evidence type="ECO:0000313" key="8">
    <source>
        <dbReference type="EMBL" id="MBB6522298.1"/>
    </source>
</evidence>
<dbReference type="PANTHER" id="PTHR36115">
    <property type="entry name" value="PROLINE-RICH ANTIGEN HOMOLOG-RELATED"/>
    <property type="match status" value="1"/>
</dbReference>
<keyword evidence="9" id="KW-1185">Reference proteome</keyword>
<dbReference type="EMBL" id="JACHHT010000002">
    <property type="protein sequence ID" value="MBB6522298.1"/>
    <property type="molecule type" value="Genomic_DNA"/>
</dbReference>
<dbReference type="RefSeq" id="WP_166846206.1">
    <property type="nucleotide sequence ID" value="NZ_JAAONY010000002.1"/>
</dbReference>
<evidence type="ECO:0000256" key="3">
    <source>
        <dbReference type="ARBA" id="ARBA00022692"/>
    </source>
</evidence>
<organism evidence="8 9">
    <name type="scientific">Pseudoteredinibacter isoporae</name>
    <dbReference type="NCBI Taxonomy" id="570281"/>
    <lineage>
        <taxon>Bacteria</taxon>
        <taxon>Pseudomonadati</taxon>
        <taxon>Pseudomonadota</taxon>
        <taxon>Gammaproteobacteria</taxon>
        <taxon>Cellvibrionales</taxon>
        <taxon>Cellvibrionaceae</taxon>
        <taxon>Pseudoteredinibacter</taxon>
    </lineage>
</organism>
<sequence>MSETTSEPLPPAVLWKRLLAIVYDSLIYMALAMAYTALVLFIQVQISGEPAPGERASMGTLGFIGLVFFLSSFCSFCWRAKGGQTLGMKAWRLILVNEEGKKPSWGQCYIRCLLAPIMFCLGGIGYFYALIDKESRTLHDIFSKTRMLQLPKSK</sequence>
<dbReference type="Proteomes" id="UP000528457">
    <property type="component" value="Unassembled WGS sequence"/>
</dbReference>
<dbReference type="AlphaFoldDB" id="A0A7X0JU44"/>
<feature type="transmembrane region" description="Helical" evidence="6">
    <location>
        <begin position="26"/>
        <end position="46"/>
    </location>
</feature>
<feature type="transmembrane region" description="Helical" evidence="6">
    <location>
        <begin position="58"/>
        <end position="78"/>
    </location>
</feature>
<keyword evidence="2" id="KW-1003">Cell membrane</keyword>
<dbReference type="InterPro" id="IPR051791">
    <property type="entry name" value="Pra-immunoreactive"/>
</dbReference>
<comment type="caution">
    <text evidence="8">The sequence shown here is derived from an EMBL/GenBank/DDBJ whole genome shotgun (WGS) entry which is preliminary data.</text>
</comment>
<evidence type="ECO:0000256" key="4">
    <source>
        <dbReference type="ARBA" id="ARBA00022989"/>
    </source>
</evidence>
<dbReference type="PANTHER" id="PTHR36115:SF10">
    <property type="entry name" value="RDD DOMAIN-CONTAINING PROTEIN"/>
    <property type="match status" value="1"/>
</dbReference>
<dbReference type="Pfam" id="PF06271">
    <property type="entry name" value="RDD"/>
    <property type="match status" value="1"/>
</dbReference>
<name>A0A7X0JU44_9GAMM</name>
<keyword evidence="4 6" id="KW-1133">Transmembrane helix</keyword>
<dbReference type="GO" id="GO:0005886">
    <property type="term" value="C:plasma membrane"/>
    <property type="evidence" value="ECO:0007669"/>
    <property type="project" value="UniProtKB-SubCell"/>
</dbReference>
<evidence type="ECO:0000256" key="6">
    <source>
        <dbReference type="SAM" id="Phobius"/>
    </source>
</evidence>
<keyword evidence="5 6" id="KW-0472">Membrane</keyword>
<proteinExistence type="predicted"/>
<gene>
    <name evidence="8" type="ORF">HNR48_002583</name>
</gene>
<evidence type="ECO:0000259" key="7">
    <source>
        <dbReference type="Pfam" id="PF06271"/>
    </source>
</evidence>